<organism evidence="2">
    <name type="scientific">Siphoviridae sp. ctMYd37</name>
    <dbReference type="NCBI Taxonomy" id="2826260"/>
    <lineage>
        <taxon>Viruses</taxon>
        <taxon>Duplodnaviria</taxon>
        <taxon>Heunggongvirae</taxon>
        <taxon>Uroviricota</taxon>
        <taxon>Caudoviricetes</taxon>
    </lineage>
</organism>
<name>A0A8S5M4A5_9CAUD</name>
<feature type="coiled-coil region" evidence="1">
    <location>
        <begin position="4"/>
        <end position="74"/>
    </location>
</feature>
<evidence type="ECO:0000313" key="2">
    <source>
        <dbReference type="EMBL" id="DAD77153.1"/>
    </source>
</evidence>
<keyword evidence="1" id="KW-0175">Coiled coil</keyword>
<proteinExistence type="predicted"/>
<accession>A0A8S5M4A5</accession>
<evidence type="ECO:0000256" key="1">
    <source>
        <dbReference type="SAM" id="Coils"/>
    </source>
</evidence>
<reference evidence="2" key="1">
    <citation type="journal article" date="2021" name="Proc. Natl. Acad. Sci. U.S.A.">
        <title>A Catalog of Tens of Thousands of Viruses from Human Metagenomes Reveals Hidden Associations with Chronic Diseases.</title>
        <authorList>
            <person name="Tisza M.J."/>
            <person name="Buck C.B."/>
        </authorList>
    </citation>
    <scope>NUCLEOTIDE SEQUENCE</scope>
    <source>
        <strain evidence="2">CtMYd37</strain>
    </source>
</reference>
<protein>
    <submittedName>
        <fullName evidence="2">Uncharacterized protein</fullName>
    </submittedName>
</protein>
<dbReference type="EMBL" id="BK014818">
    <property type="protein sequence ID" value="DAD77153.1"/>
    <property type="molecule type" value="Genomic_DNA"/>
</dbReference>
<sequence length="79" mass="9326">MEQMIEQNVEKENLEAELRVLRSELQANTSDIGDWKVIKALEYQLTGQTIPYDMDKLNSDRQAVRDRINEIEKQLETME</sequence>